<gene>
    <name evidence="6" type="ORF">H8B21_12650</name>
</gene>
<dbReference type="PANTHER" id="PTHR11785">
    <property type="entry name" value="AMINO ACID TRANSPORTER"/>
    <property type="match status" value="1"/>
</dbReference>
<protein>
    <submittedName>
        <fullName evidence="6">Amino acid permease</fullName>
    </submittedName>
</protein>
<keyword evidence="3 5" id="KW-1133">Transmembrane helix</keyword>
<comment type="subcellular location">
    <subcellularLocation>
        <location evidence="1">Membrane</location>
        <topology evidence="1">Multi-pass membrane protein</topology>
    </subcellularLocation>
</comment>
<feature type="transmembrane region" description="Helical" evidence="5">
    <location>
        <begin position="181"/>
        <end position="201"/>
    </location>
</feature>
<feature type="transmembrane region" description="Helical" evidence="5">
    <location>
        <begin position="253"/>
        <end position="274"/>
    </location>
</feature>
<sequence>MKDTQNLGNRIEKITQTNSNGVAASTDKSINPKQVLRVIDAIVVIVGIVVGAGIFRTPSIVAANTGSSELFLGVWVLGGVISLIGAMCYAELSTAFPNTGGDYHFLHRAFGQRFAFLFAWARMSIIQTGSIALLAFIVGDYMSELYSLGAFSSSIYAALVVILLTFVNIIGVHVGTGAQKILVSLQFVGLLALIVAGLFFAPESGGTATAAPVSSGITPAIGGAMVMVLLTFGGWNEAGYISSEMRGGSKKMVTVMIASILIITAIYLLINLAYLNVLGIDGLASSEAVGVETMRVIMGDTGVFLIGLLVILAALTSTNATIFTGARTNHALGRDFSIFSFMRTWKSETSTPVNALLTQGIIAVILIILGSFARSGFESMVDFTAPIFWFFILCTGLSLFVLRYKEPHAPRPFKVPLYPVLPIIFCLTSTYLLYSSLMFAGRGAWLGVGVLLLGMVFFFFIPKSKETKQKA</sequence>
<organism evidence="6 7">
    <name type="scientific">Sphingobacterium chuzhouense</name>
    <dbReference type="NCBI Taxonomy" id="1742264"/>
    <lineage>
        <taxon>Bacteria</taxon>
        <taxon>Pseudomonadati</taxon>
        <taxon>Bacteroidota</taxon>
        <taxon>Sphingobacteriia</taxon>
        <taxon>Sphingobacteriales</taxon>
        <taxon>Sphingobacteriaceae</taxon>
        <taxon>Sphingobacterium</taxon>
    </lineage>
</organism>
<feature type="transmembrane region" description="Helical" evidence="5">
    <location>
        <begin position="114"/>
        <end position="139"/>
    </location>
</feature>
<proteinExistence type="predicted"/>
<dbReference type="Gene3D" id="1.20.1740.10">
    <property type="entry name" value="Amino acid/polyamine transporter I"/>
    <property type="match status" value="1"/>
</dbReference>
<dbReference type="InterPro" id="IPR050598">
    <property type="entry name" value="AminoAcid_Transporter"/>
</dbReference>
<evidence type="ECO:0000256" key="2">
    <source>
        <dbReference type="ARBA" id="ARBA00022692"/>
    </source>
</evidence>
<dbReference type="InterPro" id="IPR002293">
    <property type="entry name" value="AA/rel_permease1"/>
</dbReference>
<feature type="transmembrane region" description="Helical" evidence="5">
    <location>
        <begin position="353"/>
        <end position="373"/>
    </location>
</feature>
<feature type="transmembrane region" description="Helical" evidence="5">
    <location>
        <begin position="443"/>
        <end position="461"/>
    </location>
</feature>
<dbReference type="PANTHER" id="PTHR11785:SF512">
    <property type="entry name" value="SOBREMESA, ISOFORM B"/>
    <property type="match status" value="1"/>
</dbReference>
<comment type="caution">
    <text evidence="6">The sequence shown here is derived from an EMBL/GenBank/DDBJ whole genome shotgun (WGS) entry which is preliminary data.</text>
</comment>
<feature type="transmembrane region" description="Helical" evidence="5">
    <location>
        <begin position="70"/>
        <end position="93"/>
    </location>
</feature>
<name>A0ABR7XTD5_9SPHI</name>
<keyword evidence="4 5" id="KW-0472">Membrane</keyword>
<feature type="transmembrane region" description="Helical" evidence="5">
    <location>
        <begin position="385"/>
        <end position="404"/>
    </location>
</feature>
<evidence type="ECO:0000256" key="4">
    <source>
        <dbReference type="ARBA" id="ARBA00023136"/>
    </source>
</evidence>
<keyword evidence="2 5" id="KW-0812">Transmembrane</keyword>
<feature type="transmembrane region" description="Helical" evidence="5">
    <location>
        <begin position="416"/>
        <end position="437"/>
    </location>
</feature>
<feature type="transmembrane region" description="Helical" evidence="5">
    <location>
        <begin position="35"/>
        <end position="55"/>
    </location>
</feature>
<evidence type="ECO:0000313" key="6">
    <source>
        <dbReference type="EMBL" id="MBD1422418.1"/>
    </source>
</evidence>
<evidence type="ECO:0000313" key="7">
    <source>
        <dbReference type="Proteomes" id="UP000651112"/>
    </source>
</evidence>
<dbReference type="RefSeq" id="WP_190314148.1">
    <property type="nucleotide sequence ID" value="NZ_JACNYL010000003.1"/>
</dbReference>
<dbReference type="Pfam" id="PF13520">
    <property type="entry name" value="AA_permease_2"/>
    <property type="match status" value="1"/>
</dbReference>
<accession>A0ABR7XTD5</accession>
<dbReference type="EMBL" id="JACNYL010000003">
    <property type="protein sequence ID" value="MBD1422418.1"/>
    <property type="molecule type" value="Genomic_DNA"/>
</dbReference>
<feature type="transmembrane region" description="Helical" evidence="5">
    <location>
        <begin position="145"/>
        <end position="169"/>
    </location>
</feature>
<evidence type="ECO:0000256" key="3">
    <source>
        <dbReference type="ARBA" id="ARBA00022989"/>
    </source>
</evidence>
<feature type="transmembrane region" description="Helical" evidence="5">
    <location>
        <begin position="213"/>
        <end position="232"/>
    </location>
</feature>
<evidence type="ECO:0000256" key="5">
    <source>
        <dbReference type="SAM" id="Phobius"/>
    </source>
</evidence>
<reference evidence="6 7" key="1">
    <citation type="submission" date="2020-08" db="EMBL/GenBank/DDBJ databases">
        <title>Sphingobacterium sp. DN00404 isolated from aquaculture water.</title>
        <authorList>
            <person name="Zhang M."/>
        </authorList>
    </citation>
    <scope>NUCLEOTIDE SEQUENCE [LARGE SCALE GENOMIC DNA]</scope>
    <source>
        <strain evidence="6 7">KCTC 42746</strain>
    </source>
</reference>
<keyword evidence="7" id="KW-1185">Reference proteome</keyword>
<dbReference type="PIRSF" id="PIRSF006060">
    <property type="entry name" value="AA_transporter"/>
    <property type="match status" value="1"/>
</dbReference>
<feature type="transmembrane region" description="Helical" evidence="5">
    <location>
        <begin position="294"/>
        <end position="315"/>
    </location>
</feature>
<evidence type="ECO:0000256" key="1">
    <source>
        <dbReference type="ARBA" id="ARBA00004141"/>
    </source>
</evidence>
<dbReference type="Proteomes" id="UP000651112">
    <property type="component" value="Unassembled WGS sequence"/>
</dbReference>